<dbReference type="Proteomes" id="UP001631957">
    <property type="component" value="Unassembled WGS sequence"/>
</dbReference>
<dbReference type="PROSITE" id="PS51257">
    <property type="entry name" value="PROKAR_LIPOPROTEIN"/>
    <property type="match status" value="1"/>
</dbReference>
<dbReference type="InterPro" id="IPR025644">
    <property type="entry name" value="DUF4344"/>
</dbReference>
<sequence length="269" mass="28677">MGVRVGRWWRAGAVVAGVLAGVVGGAGCQDGGGRGRAGGEGVVIVVRYEEPVGADREGAAFLRGRGVVEGAASAVAGLVEVERPVDVVVRSCGGEGASYDPETRTVELCYEEVSETRELFRRARRPDGDDEVEAVFLETVFHETAHALVDALDLRVTGREEDFADRFAALMLLDEGVSGERQLLVAAEAWRLGAEAAEDADDSGEDEHSSDRERFVDELCWVYGSAPERHRDLVGPDTLPAGRAEGCGREWAAVRDAWLTALGPALRAG</sequence>
<dbReference type="RefSeq" id="WP_409120819.1">
    <property type="nucleotide sequence ID" value="NZ_JBJVNI010000003.1"/>
</dbReference>
<gene>
    <name evidence="1" type="ORF">ACKI18_06425</name>
</gene>
<dbReference type="Pfam" id="PF14247">
    <property type="entry name" value="DUF4344"/>
    <property type="match status" value="1"/>
</dbReference>
<evidence type="ECO:0000313" key="1">
    <source>
        <dbReference type="EMBL" id="MFM9608342.1"/>
    </source>
</evidence>
<reference evidence="1 2" key="1">
    <citation type="submission" date="2024-12" db="EMBL/GenBank/DDBJ databases">
        <title>Forecasting of Potato common scab and diversities of Pathogenic streptomyces spp. in china.</title>
        <authorList>
            <person name="Handique U."/>
            <person name="Wu J."/>
        </authorList>
    </citation>
    <scope>NUCLEOTIDE SEQUENCE [LARGE SCALE GENOMIC DNA]</scope>
    <source>
        <strain evidence="1 2">ZRIMU1530</strain>
    </source>
</reference>
<protein>
    <submittedName>
        <fullName evidence="1">DUF4344 domain-containing metallopeptidase</fullName>
    </submittedName>
</protein>
<comment type="caution">
    <text evidence="1">The sequence shown here is derived from an EMBL/GenBank/DDBJ whole genome shotgun (WGS) entry which is preliminary data.</text>
</comment>
<keyword evidence="2" id="KW-1185">Reference proteome</keyword>
<proteinExistence type="predicted"/>
<name>A0ABW9HN90_9ACTN</name>
<organism evidence="1 2">
    <name type="scientific">Streptomyces niveiscabiei</name>
    <dbReference type="NCBI Taxonomy" id="164115"/>
    <lineage>
        <taxon>Bacteria</taxon>
        <taxon>Bacillati</taxon>
        <taxon>Actinomycetota</taxon>
        <taxon>Actinomycetes</taxon>
        <taxon>Kitasatosporales</taxon>
        <taxon>Streptomycetaceae</taxon>
        <taxon>Streptomyces</taxon>
    </lineage>
</organism>
<dbReference type="EMBL" id="JBJVNI010000003">
    <property type="protein sequence ID" value="MFM9608342.1"/>
    <property type="molecule type" value="Genomic_DNA"/>
</dbReference>
<evidence type="ECO:0000313" key="2">
    <source>
        <dbReference type="Proteomes" id="UP001631957"/>
    </source>
</evidence>
<accession>A0ABW9HN90</accession>